<keyword evidence="2" id="KW-1185">Reference proteome</keyword>
<proteinExistence type="predicted"/>
<evidence type="ECO:0000313" key="2">
    <source>
        <dbReference type="Proteomes" id="UP001055811"/>
    </source>
</evidence>
<dbReference type="Proteomes" id="UP001055811">
    <property type="component" value="Linkage Group LG06"/>
</dbReference>
<organism evidence="1 2">
    <name type="scientific">Cichorium intybus</name>
    <name type="common">Chicory</name>
    <dbReference type="NCBI Taxonomy" id="13427"/>
    <lineage>
        <taxon>Eukaryota</taxon>
        <taxon>Viridiplantae</taxon>
        <taxon>Streptophyta</taxon>
        <taxon>Embryophyta</taxon>
        <taxon>Tracheophyta</taxon>
        <taxon>Spermatophyta</taxon>
        <taxon>Magnoliopsida</taxon>
        <taxon>eudicotyledons</taxon>
        <taxon>Gunneridae</taxon>
        <taxon>Pentapetalae</taxon>
        <taxon>asterids</taxon>
        <taxon>campanulids</taxon>
        <taxon>Asterales</taxon>
        <taxon>Asteraceae</taxon>
        <taxon>Cichorioideae</taxon>
        <taxon>Cichorieae</taxon>
        <taxon>Cichoriinae</taxon>
        <taxon>Cichorium</taxon>
    </lineage>
</organism>
<accession>A0ACB9BJ79</accession>
<reference evidence="1 2" key="2">
    <citation type="journal article" date="2022" name="Mol. Ecol. Resour.">
        <title>The genomes of chicory, endive, great burdock and yacon provide insights into Asteraceae paleo-polyploidization history and plant inulin production.</title>
        <authorList>
            <person name="Fan W."/>
            <person name="Wang S."/>
            <person name="Wang H."/>
            <person name="Wang A."/>
            <person name="Jiang F."/>
            <person name="Liu H."/>
            <person name="Zhao H."/>
            <person name="Xu D."/>
            <person name="Zhang Y."/>
        </authorList>
    </citation>
    <scope>NUCLEOTIDE SEQUENCE [LARGE SCALE GENOMIC DNA]</scope>
    <source>
        <strain evidence="2">cv. Punajuju</strain>
        <tissue evidence="1">Leaves</tissue>
    </source>
</reference>
<dbReference type="EMBL" id="CM042014">
    <property type="protein sequence ID" value="KAI3722059.1"/>
    <property type="molecule type" value="Genomic_DNA"/>
</dbReference>
<reference evidence="2" key="1">
    <citation type="journal article" date="2022" name="Mol. Ecol. Resour.">
        <title>The genomes of chicory, endive, great burdock and yacon provide insights into Asteraceae palaeo-polyploidization history and plant inulin production.</title>
        <authorList>
            <person name="Fan W."/>
            <person name="Wang S."/>
            <person name="Wang H."/>
            <person name="Wang A."/>
            <person name="Jiang F."/>
            <person name="Liu H."/>
            <person name="Zhao H."/>
            <person name="Xu D."/>
            <person name="Zhang Y."/>
        </authorList>
    </citation>
    <scope>NUCLEOTIDE SEQUENCE [LARGE SCALE GENOMIC DNA]</scope>
    <source>
        <strain evidence="2">cv. Punajuju</strain>
    </source>
</reference>
<evidence type="ECO:0000313" key="1">
    <source>
        <dbReference type="EMBL" id="KAI3722059.1"/>
    </source>
</evidence>
<protein>
    <submittedName>
        <fullName evidence="1">Uncharacterized protein</fullName>
    </submittedName>
</protein>
<name>A0ACB9BJ79_CICIN</name>
<sequence length="246" mass="27737">MRKQELTEMPFELGWIKVVWHKGKVGMKKEKMANDSSRKKVETEKGKNRRQAYNWSSTVLLQMPLGCKAGLAFKLDVSSLQFIAIKLKGYLKQPAFKFTNHYGLSPTSFGSFSCHWNQKAVHCLCVAGYLLGNWSLTYQALLIVFYCTNPETHPETKERKSICRSVFLAMAMCMLGNNDRSNSGHGCRHELLANSTNSNSNNPEHVEPNEEELTNVGFMIWRLPSGGFVVGRFSSGRRANCEGVCV</sequence>
<comment type="caution">
    <text evidence="1">The sequence shown here is derived from an EMBL/GenBank/DDBJ whole genome shotgun (WGS) entry which is preliminary data.</text>
</comment>
<gene>
    <name evidence="1" type="ORF">L2E82_33083</name>
</gene>